<dbReference type="Proteomes" id="UP000285301">
    <property type="component" value="Unassembled WGS sequence"/>
</dbReference>
<dbReference type="GO" id="GO:0005886">
    <property type="term" value="C:plasma membrane"/>
    <property type="evidence" value="ECO:0007669"/>
    <property type="project" value="TreeGrafter"/>
</dbReference>
<feature type="non-terminal residue" evidence="3">
    <location>
        <position position="1"/>
    </location>
</feature>
<dbReference type="STRING" id="1965070.A0A443QFL5"/>
<feature type="domain" description="PX" evidence="2">
    <location>
        <begin position="1"/>
        <end position="53"/>
    </location>
</feature>
<comment type="similarity">
    <text evidence="1">Belongs to the sorting nexin family.</text>
</comment>
<dbReference type="EMBL" id="NCKU01008625">
    <property type="protein sequence ID" value="RWS01786.1"/>
    <property type="molecule type" value="Genomic_DNA"/>
</dbReference>
<evidence type="ECO:0000259" key="2">
    <source>
        <dbReference type="PROSITE" id="PS50195"/>
    </source>
</evidence>
<dbReference type="SUPFAM" id="SSF64268">
    <property type="entry name" value="PX domain"/>
    <property type="match status" value="1"/>
</dbReference>
<dbReference type="GO" id="GO:0035091">
    <property type="term" value="F:phosphatidylinositol binding"/>
    <property type="evidence" value="ECO:0007669"/>
    <property type="project" value="InterPro"/>
</dbReference>
<dbReference type="GO" id="GO:0097320">
    <property type="term" value="P:plasma membrane tubulation"/>
    <property type="evidence" value="ECO:0007669"/>
    <property type="project" value="TreeGrafter"/>
</dbReference>
<reference evidence="3 4" key="1">
    <citation type="journal article" date="2018" name="Gigascience">
        <title>Genomes of trombidid mites reveal novel predicted allergens and laterally-transferred genes associated with secondary metabolism.</title>
        <authorList>
            <person name="Dong X."/>
            <person name="Chaisiri K."/>
            <person name="Xia D."/>
            <person name="Armstrong S.D."/>
            <person name="Fang Y."/>
            <person name="Donnelly M.J."/>
            <person name="Kadowaki T."/>
            <person name="McGarry J.W."/>
            <person name="Darby A.C."/>
            <person name="Makepeace B.L."/>
        </authorList>
    </citation>
    <scope>NUCLEOTIDE SEQUENCE [LARGE SCALE GENOMIC DNA]</scope>
    <source>
        <strain evidence="3">UoL-WK</strain>
    </source>
</reference>
<dbReference type="InterPro" id="IPR019497">
    <property type="entry name" value="Sorting_nexin_WASP-bd-dom"/>
</dbReference>
<dbReference type="GO" id="GO:0016197">
    <property type="term" value="P:endosomal transport"/>
    <property type="evidence" value="ECO:0007669"/>
    <property type="project" value="TreeGrafter"/>
</dbReference>
<evidence type="ECO:0000313" key="3">
    <source>
        <dbReference type="EMBL" id="RWS01786.1"/>
    </source>
</evidence>
<dbReference type="InterPro" id="IPR001683">
    <property type="entry name" value="PX_dom"/>
</dbReference>
<dbReference type="PANTHER" id="PTHR45827">
    <property type="entry name" value="SORTING NEXIN"/>
    <property type="match status" value="1"/>
</dbReference>
<dbReference type="InterPro" id="IPR027267">
    <property type="entry name" value="AH/BAR_dom_sf"/>
</dbReference>
<evidence type="ECO:0000256" key="1">
    <source>
        <dbReference type="ARBA" id="ARBA00010883"/>
    </source>
</evidence>
<dbReference type="InterPro" id="IPR036871">
    <property type="entry name" value="PX_dom_sf"/>
</dbReference>
<dbReference type="CDD" id="cd07626">
    <property type="entry name" value="BAR_SNX9_like"/>
    <property type="match status" value="1"/>
</dbReference>
<dbReference type="Pfam" id="PF10456">
    <property type="entry name" value="BAR_3_WASP_bdg"/>
    <property type="match status" value="1"/>
</dbReference>
<dbReference type="Gene3D" id="1.20.1270.60">
    <property type="entry name" value="Arfaptin homology (AH) domain/BAR domain"/>
    <property type="match status" value="1"/>
</dbReference>
<comment type="caution">
    <text evidence="3">The sequence shown here is derived from an EMBL/GenBank/DDBJ whole genome shotgun (WGS) entry which is preliminary data.</text>
</comment>
<protein>
    <submittedName>
        <fullName evidence="3">Sorting nexin-33-like protein</fullName>
    </submittedName>
</protein>
<keyword evidence="4" id="KW-1185">Reference proteome</keyword>
<dbReference type="PROSITE" id="PS50195">
    <property type="entry name" value="PX"/>
    <property type="match status" value="1"/>
</dbReference>
<dbReference type="Gene3D" id="3.30.1520.10">
    <property type="entry name" value="Phox-like domain"/>
    <property type="match status" value="1"/>
</dbReference>
<proteinExistence type="inferred from homology"/>
<dbReference type="GO" id="GO:0006897">
    <property type="term" value="P:endocytosis"/>
    <property type="evidence" value="ECO:0007669"/>
    <property type="project" value="TreeGrafter"/>
</dbReference>
<dbReference type="AlphaFoldDB" id="A0A443QFL5"/>
<dbReference type="PANTHER" id="PTHR45827:SF1">
    <property type="entry name" value="SORTING NEXIN"/>
    <property type="match status" value="1"/>
</dbReference>
<gene>
    <name evidence="3" type="ORF">B4U79_11387</name>
</gene>
<accession>A0A443QFL5</accession>
<dbReference type="Pfam" id="PF00787">
    <property type="entry name" value="PX"/>
    <property type="match status" value="1"/>
</dbReference>
<organism evidence="3 4">
    <name type="scientific">Dinothrombium tinctorium</name>
    <dbReference type="NCBI Taxonomy" id="1965070"/>
    <lineage>
        <taxon>Eukaryota</taxon>
        <taxon>Metazoa</taxon>
        <taxon>Ecdysozoa</taxon>
        <taxon>Arthropoda</taxon>
        <taxon>Chelicerata</taxon>
        <taxon>Arachnida</taxon>
        <taxon>Acari</taxon>
        <taxon>Acariformes</taxon>
        <taxon>Trombidiformes</taxon>
        <taxon>Prostigmata</taxon>
        <taxon>Anystina</taxon>
        <taxon>Parasitengona</taxon>
        <taxon>Trombidioidea</taxon>
        <taxon>Trombidiidae</taxon>
        <taxon>Dinothrombium</taxon>
    </lineage>
</organism>
<evidence type="ECO:0000313" key="4">
    <source>
        <dbReference type="Proteomes" id="UP000285301"/>
    </source>
</evidence>
<sequence length="285" mass="32825">PLPDKQISGRYQQEFIHHRMVQLQLWVNRICRHPVLSQCDAWMHFITCTADEKRWKAGKRRAERDEFVGASFFFTVQTPNVALEMAAVEKQTDNFGKFVLKMDDAVKNLFAVAQEGSKKYLTQYKKDFSKISSAFQQLEAAFEISGQQESSLIEAIKHTSNTYESIATLFENQPKNDFEPLSDVLHEYKGMLAAWPDILQIHKGALHRKRDNLKLQEEGKVDASVANSVAQRADVVSYATLAEISHFHSERKNDFKNAMINFLNSQIQLYQNVVENLQQTLSMYQ</sequence>
<dbReference type="OrthoDB" id="10254720at2759"/>
<name>A0A443QFL5_9ACAR</name>
<dbReference type="GO" id="GO:0031410">
    <property type="term" value="C:cytoplasmic vesicle"/>
    <property type="evidence" value="ECO:0007669"/>
    <property type="project" value="TreeGrafter"/>
</dbReference>